<dbReference type="GO" id="GO:0008270">
    <property type="term" value="F:zinc ion binding"/>
    <property type="evidence" value="ECO:0007669"/>
    <property type="project" value="UniProtKB-KW"/>
</dbReference>
<dbReference type="PROSITE" id="PS50119">
    <property type="entry name" value="ZF_BBOX"/>
    <property type="match status" value="1"/>
</dbReference>
<dbReference type="InterPro" id="IPR000315">
    <property type="entry name" value="Znf_B-box"/>
</dbReference>
<evidence type="ECO:0000313" key="12">
    <source>
        <dbReference type="EMBL" id="KAK1389014.1"/>
    </source>
</evidence>
<reference evidence="12" key="1">
    <citation type="submission" date="2023-02" db="EMBL/GenBank/DDBJ databases">
        <title>Genome of toxic invasive species Heracleum sosnowskyi carries increased number of genes despite the absence of recent whole-genome duplications.</title>
        <authorList>
            <person name="Schelkunov M."/>
            <person name="Shtratnikova V."/>
            <person name="Makarenko M."/>
            <person name="Klepikova A."/>
            <person name="Omelchenko D."/>
            <person name="Novikova G."/>
            <person name="Obukhova E."/>
            <person name="Bogdanov V."/>
            <person name="Penin A."/>
            <person name="Logacheva M."/>
        </authorList>
    </citation>
    <scope>NUCLEOTIDE SEQUENCE</scope>
    <source>
        <strain evidence="12">Hsosn_3</strain>
        <tissue evidence="12">Leaf</tissue>
    </source>
</reference>
<dbReference type="AlphaFoldDB" id="A0AAD8MXS5"/>
<evidence type="ECO:0000256" key="6">
    <source>
        <dbReference type="ARBA" id="ARBA00022833"/>
    </source>
</evidence>
<comment type="subcellular location">
    <subcellularLocation>
        <location evidence="1 9">Nucleus</location>
    </subcellularLocation>
</comment>
<organism evidence="12 13">
    <name type="scientific">Heracleum sosnowskyi</name>
    <dbReference type="NCBI Taxonomy" id="360622"/>
    <lineage>
        <taxon>Eukaryota</taxon>
        <taxon>Viridiplantae</taxon>
        <taxon>Streptophyta</taxon>
        <taxon>Embryophyta</taxon>
        <taxon>Tracheophyta</taxon>
        <taxon>Spermatophyta</taxon>
        <taxon>Magnoliopsida</taxon>
        <taxon>eudicotyledons</taxon>
        <taxon>Gunneridae</taxon>
        <taxon>Pentapetalae</taxon>
        <taxon>asterids</taxon>
        <taxon>campanulids</taxon>
        <taxon>Apiales</taxon>
        <taxon>Apiaceae</taxon>
        <taxon>Apioideae</taxon>
        <taxon>apioid superclade</taxon>
        <taxon>Tordylieae</taxon>
        <taxon>Tordyliinae</taxon>
        <taxon>Heracleum</taxon>
    </lineage>
</organism>
<evidence type="ECO:0000256" key="9">
    <source>
        <dbReference type="PROSITE-ProRule" id="PRU00357"/>
    </source>
</evidence>
<comment type="similarity">
    <text evidence="2">Belongs to the CONSTANS family.</text>
</comment>
<dbReference type="SMART" id="SM00336">
    <property type="entry name" value="BBOX"/>
    <property type="match status" value="1"/>
</dbReference>
<dbReference type="GO" id="GO:0005634">
    <property type="term" value="C:nucleus"/>
    <property type="evidence" value="ECO:0007669"/>
    <property type="project" value="UniProtKB-SubCell"/>
</dbReference>
<dbReference type="Pfam" id="PF06203">
    <property type="entry name" value="CCT"/>
    <property type="match status" value="1"/>
</dbReference>
<evidence type="ECO:0000313" key="13">
    <source>
        <dbReference type="Proteomes" id="UP001237642"/>
    </source>
</evidence>
<protein>
    <submittedName>
        <fullName evidence="12">Zinc finger protein CONSTANS-LIKE 12-like</fullName>
    </submittedName>
</protein>
<name>A0AAD8MXS5_9APIA</name>
<keyword evidence="4" id="KW-0677">Repeat</keyword>
<proteinExistence type="inferred from homology"/>
<dbReference type="EMBL" id="JAUIZM010000004">
    <property type="protein sequence ID" value="KAK1389014.1"/>
    <property type="molecule type" value="Genomic_DNA"/>
</dbReference>
<evidence type="ECO:0000256" key="8">
    <source>
        <dbReference type="PROSITE-ProRule" id="PRU00024"/>
    </source>
</evidence>
<dbReference type="CDD" id="cd19821">
    <property type="entry name" value="Bbox1_BBX-like"/>
    <property type="match status" value="1"/>
</dbReference>
<dbReference type="InterPro" id="IPR049808">
    <property type="entry name" value="CONSTANS-like_Bbox1"/>
</dbReference>
<accession>A0AAD8MXS5</accession>
<dbReference type="InterPro" id="IPR010402">
    <property type="entry name" value="CCT_domain"/>
</dbReference>
<dbReference type="PANTHER" id="PTHR31717:SF46">
    <property type="entry name" value="CCT MOTIF FAMILY PROTEIN-RELATED"/>
    <property type="match status" value="1"/>
</dbReference>
<sequence length="413" mass="45231">MEVLCDYCGVVGPMVFCESDSATLCLHCDKCVHSANTLSRRHLRTLICEKCNSQPAVVRCMDDKILLCQVCEWNGCSGPAHRIQKLNSYDGCPSIDEFSNIWPSLLELPYPSACDSSFTPMSTSLTVNENSINSPNECSFLLINESLPSIKIDNIVGPSTVVPLNSNNLPICNNDQASLLPPEKGSNLPKICPSLKDIILSEGDDICKGVDLDVTLNFDCGYEMIGFSQQSKNQRDNGGLDCLVLEKPLPVTETNNLIENSLEAASAPQQDCITFQSPQVNGPASLLQAMSGSASTMLMNRSCHKDIGMPFPTGPLSLTTITGESSVADYQDCGLSSVFLAGESPWESSLDTSFPQARDKAKMRYNEKKKTRMFGKQIRYASRKARADTRKRVKGRFVKTGEAYDYDPLGTRI</sequence>
<evidence type="ECO:0000259" key="10">
    <source>
        <dbReference type="PROSITE" id="PS50119"/>
    </source>
</evidence>
<keyword evidence="3" id="KW-0479">Metal-binding</keyword>
<keyword evidence="7 9" id="KW-0539">Nucleus</keyword>
<keyword evidence="5 8" id="KW-0863">Zinc-finger</keyword>
<gene>
    <name evidence="12" type="ORF">POM88_017192</name>
</gene>
<evidence type="ECO:0000256" key="5">
    <source>
        <dbReference type="ARBA" id="ARBA00022771"/>
    </source>
</evidence>
<evidence type="ECO:0000259" key="11">
    <source>
        <dbReference type="PROSITE" id="PS51017"/>
    </source>
</evidence>
<evidence type="ECO:0000256" key="2">
    <source>
        <dbReference type="ARBA" id="ARBA00010024"/>
    </source>
</evidence>
<reference evidence="12" key="2">
    <citation type="submission" date="2023-05" db="EMBL/GenBank/DDBJ databases">
        <authorList>
            <person name="Schelkunov M.I."/>
        </authorList>
    </citation>
    <scope>NUCLEOTIDE SEQUENCE</scope>
    <source>
        <strain evidence="12">Hsosn_3</strain>
        <tissue evidence="12">Leaf</tissue>
    </source>
</reference>
<feature type="domain" description="CCT" evidence="11">
    <location>
        <begin position="358"/>
        <end position="400"/>
    </location>
</feature>
<dbReference type="GO" id="GO:0006355">
    <property type="term" value="P:regulation of DNA-templated transcription"/>
    <property type="evidence" value="ECO:0007669"/>
    <property type="project" value="UniProtKB-ARBA"/>
</dbReference>
<comment type="caution">
    <text evidence="12">The sequence shown here is derived from an EMBL/GenBank/DDBJ whole genome shotgun (WGS) entry which is preliminary data.</text>
</comment>
<evidence type="ECO:0000256" key="7">
    <source>
        <dbReference type="ARBA" id="ARBA00023242"/>
    </source>
</evidence>
<keyword evidence="13" id="KW-1185">Reference proteome</keyword>
<dbReference type="Proteomes" id="UP001237642">
    <property type="component" value="Unassembled WGS sequence"/>
</dbReference>
<feature type="domain" description="B box-type" evidence="10">
    <location>
        <begin position="1"/>
        <end position="47"/>
    </location>
</feature>
<evidence type="ECO:0000256" key="1">
    <source>
        <dbReference type="ARBA" id="ARBA00004123"/>
    </source>
</evidence>
<dbReference type="PANTHER" id="PTHR31717">
    <property type="entry name" value="ZINC FINGER PROTEIN CONSTANS-LIKE 10"/>
    <property type="match status" value="1"/>
</dbReference>
<evidence type="ECO:0000256" key="4">
    <source>
        <dbReference type="ARBA" id="ARBA00022737"/>
    </source>
</evidence>
<keyword evidence="6" id="KW-0862">Zinc</keyword>
<evidence type="ECO:0000256" key="3">
    <source>
        <dbReference type="ARBA" id="ARBA00022723"/>
    </source>
</evidence>
<dbReference type="PROSITE" id="PS51017">
    <property type="entry name" value="CCT"/>
    <property type="match status" value="1"/>
</dbReference>